<protein>
    <submittedName>
        <fullName evidence="2">Uncharacterized protein</fullName>
    </submittedName>
</protein>
<dbReference type="AlphaFoldDB" id="A0A2V2YTS8"/>
<dbReference type="Proteomes" id="UP000246635">
    <property type="component" value="Unassembled WGS sequence"/>
</dbReference>
<keyword evidence="1" id="KW-1133">Transmembrane helix</keyword>
<keyword evidence="1" id="KW-0812">Transmembrane</keyword>
<feature type="transmembrane region" description="Helical" evidence="1">
    <location>
        <begin position="112"/>
        <end position="130"/>
    </location>
</feature>
<evidence type="ECO:0000313" key="2">
    <source>
        <dbReference type="EMBL" id="PWW02511.1"/>
    </source>
</evidence>
<comment type="caution">
    <text evidence="2">The sequence shown here is derived from an EMBL/GenBank/DDBJ whole genome shotgun (WGS) entry which is preliminary data.</text>
</comment>
<feature type="transmembrane region" description="Helical" evidence="1">
    <location>
        <begin position="12"/>
        <end position="33"/>
    </location>
</feature>
<sequence>MSDDSADNKNILKGIIFNVTMLILIFTVFYYLVAYRFEAGMKAFYHIPDKLIEINTLTLIRPSVPFTVVMLIVVAALFVYLVLILFILFLGDKFIFSRWTSNRLIGIKDLTYGMKFIVAIVVVAVILSSYSQAYTLGMNNASNETAFWTAEIDNSLYAVVDTYNNNFIVVPINIEEFTFKSEYRFINPEDENVQFKRIVLNEALHEE</sequence>
<keyword evidence="1" id="KW-0472">Membrane</keyword>
<organism evidence="2 3">
    <name type="scientific">Paenibacillus cellulosilyticus</name>
    <dbReference type="NCBI Taxonomy" id="375489"/>
    <lineage>
        <taxon>Bacteria</taxon>
        <taxon>Bacillati</taxon>
        <taxon>Bacillota</taxon>
        <taxon>Bacilli</taxon>
        <taxon>Bacillales</taxon>
        <taxon>Paenibacillaceae</taxon>
        <taxon>Paenibacillus</taxon>
    </lineage>
</organism>
<feature type="transmembrane region" description="Helical" evidence="1">
    <location>
        <begin position="66"/>
        <end position="91"/>
    </location>
</feature>
<gene>
    <name evidence="2" type="ORF">DFQ01_109136</name>
</gene>
<evidence type="ECO:0000313" key="3">
    <source>
        <dbReference type="Proteomes" id="UP000246635"/>
    </source>
</evidence>
<accession>A0A2V2YTS8</accession>
<reference evidence="2 3" key="1">
    <citation type="submission" date="2018-05" db="EMBL/GenBank/DDBJ databases">
        <title>Genomic Encyclopedia of Type Strains, Phase III (KMG-III): the genomes of soil and plant-associated and newly described type strains.</title>
        <authorList>
            <person name="Whitman W."/>
        </authorList>
    </citation>
    <scope>NUCLEOTIDE SEQUENCE [LARGE SCALE GENOMIC DNA]</scope>
    <source>
        <strain evidence="2 3">CECT 5696</strain>
    </source>
</reference>
<keyword evidence="3" id="KW-1185">Reference proteome</keyword>
<name>A0A2V2YTS8_9BACL</name>
<proteinExistence type="predicted"/>
<evidence type="ECO:0000256" key="1">
    <source>
        <dbReference type="SAM" id="Phobius"/>
    </source>
</evidence>
<dbReference type="EMBL" id="QGTQ01000009">
    <property type="protein sequence ID" value="PWW02511.1"/>
    <property type="molecule type" value="Genomic_DNA"/>
</dbReference>